<dbReference type="EMBL" id="JAUSYA010000001">
    <property type="protein sequence ID" value="MDQ0681454.1"/>
    <property type="molecule type" value="Genomic_DNA"/>
</dbReference>
<organism evidence="1 2">
    <name type="scientific">Streptomyces achromogenes</name>
    <dbReference type="NCBI Taxonomy" id="67255"/>
    <lineage>
        <taxon>Bacteria</taxon>
        <taxon>Bacillati</taxon>
        <taxon>Actinomycetota</taxon>
        <taxon>Actinomycetes</taxon>
        <taxon>Kitasatosporales</taxon>
        <taxon>Streptomycetaceae</taxon>
        <taxon>Streptomyces</taxon>
    </lineage>
</organism>
<name>A0ABU0PST9_STRAH</name>
<evidence type="ECO:0008006" key="3">
    <source>
        <dbReference type="Google" id="ProtNLM"/>
    </source>
</evidence>
<keyword evidence="2" id="KW-1185">Reference proteome</keyword>
<evidence type="ECO:0000313" key="2">
    <source>
        <dbReference type="Proteomes" id="UP001243364"/>
    </source>
</evidence>
<accession>A0ABU0PST9</accession>
<dbReference type="RefSeq" id="WP_306955377.1">
    <property type="nucleotide sequence ID" value="NZ_JAUSYA010000001.1"/>
</dbReference>
<reference evidence="1 2" key="1">
    <citation type="submission" date="2023-07" db="EMBL/GenBank/DDBJ databases">
        <title>Comparative genomics of wheat-associated soil bacteria to identify genetic determinants of phenazine resistance.</title>
        <authorList>
            <person name="Mouncey N."/>
        </authorList>
    </citation>
    <scope>NUCLEOTIDE SEQUENCE [LARGE SCALE GENOMIC DNA]</scope>
    <source>
        <strain evidence="1 2">W4I19-2</strain>
    </source>
</reference>
<protein>
    <recommendedName>
        <fullName evidence="3">Levansucrase</fullName>
    </recommendedName>
</protein>
<evidence type="ECO:0000313" key="1">
    <source>
        <dbReference type="EMBL" id="MDQ0681454.1"/>
    </source>
</evidence>
<sequence>MTQQRTDGVPPAGPADAYLEALRGRLASDGCAVTAAGWRDCPVVIGSRADRKARWFGTKVELFVFAAAVPAVDEASMAQFTGWAMDYAKSIRSGLSGARNAAMVLPALVSGAVQPAARTWAAADARILGTSLIGRPLTVETSGSGVSRVTMYRGRVVYGGMFSRHVLDKASLYFT</sequence>
<proteinExistence type="predicted"/>
<dbReference type="Proteomes" id="UP001243364">
    <property type="component" value="Unassembled WGS sequence"/>
</dbReference>
<comment type="caution">
    <text evidence="1">The sequence shown here is derived from an EMBL/GenBank/DDBJ whole genome shotgun (WGS) entry which is preliminary data.</text>
</comment>
<gene>
    <name evidence="1" type="ORF">QFZ56_000417</name>
</gene>